<sequence length="350" mass="39850">MMSCESISEEIPQDMKSSTPNPPRLETHSRSERTTTTTTISHQHPSGKSSTQHKKQTELERYFEFVKLNGTTTNTHHHHHTNSSCDINTIDPFGRRTTLFKINSNDPLLYFNKLCVAMQFSQLLSLKLFPNAKEITESFSAYYNIRDYLSFTKRQHLLSDHNVLCYVIADGNVPRTGATIACSTNWQVFSIDPRMKKKWQSQYCVPCEEEEKERTSKKKSNMSELVQHSPHTLSSSSSPIIVQDPPCSTCVSGLSSCSQIQRLYPLSQTTDEFLQSALFDKALKHLSPTLNVIIAVHSHADLWQFYKEIPNPKVCLCIPCCFQPNIPSPIAIFKDEALHSEKNVVYLWSS</sequence>
<evidence type="ECO:0000313" key="3">
    <source>
        <dbReference type="Proteomes" id="UP000444721"/>
    </source>
</evidence>
<dbReference type="EMBL" id="VFQX01000004">
    <property type="protein sequence ID" value="KAF0983763.1"/>
    <property type="molecule type" value="Genomic_DNA"/>
</dbReference>
<dbReference type="Proteomes" id="UP000444721">
    <property type="component" value="Unassembled WGS sequence"/>
</dbReference>
<feature type="region of interest" description="Disordered" evidence="1">
    <location>
        <begin position="215"/>
        <end position="239"/>
    </location>
</feature>
<feature type="compositionally biased region" description="Polar residues" evidence="1">
    <location>
        <begin position="222"/>
        <end position="233"/>
    </location>
</feature>
<dbReference type="GeneID" id="68114896"/>
<dbReference type="VEuPathDB" id="AmoebaDB:NF0016480"/>
<proteinExistence type="predicted"/>
<reference evidence="2 3" key="1">
    <citation type="journal article" date="2019" name="Sci. Rep.">
        <title>Nanopore sequencing improves the draft genome of the human pathogenic amoeba Naegleria fowleri.</title>
        <authorList>
            <person name="Liechti N."/>
            <person name="Schurch N."/>
            <person name="Bruggmann R."/>
            <person name="Wittwer M."/>
        </authorList>
    </citation>
    <scope>NUCLEOTIDE SEQUENCE [LARGE SCALE GENOMIC DNA]</scope>
    <source>
        <strain evidence="2 3">ATCC 30894</strain>
    </source>
</reference>
<dbReference type="VEuPathDB" id="AmoebaDB:NfTy_006670"/>
<dbReference type="OrthoDB" id="9992337at2759"/>
<protein>
    <submittedName>
        <fullName evidence="2">Uncharacterized protein</fullName>
    </submittedName>
</protein>
<accession>A0A6A5C017</accession>
<comment type="caution">
    <text evidence="2">The sequence shown here is derived from an EMBL/GenBank/DDBJ whole genome shotgun (WGS) entry which is preliminary data.</text>
</comment>
<dbReference type="OMA" id="CDINTID"/>
<organism evidence="2 3">
    <name type="scientific">Naegleria fowleri</name>
    <name type="common">Brain eating amoeba</name>
    <dbReference type="NCBI Taxonomy" id="5763"/>
    <lineage>
        <taxon>Eukaryota</taxon>
        <taxon>Discoba</taxon>
        <taxon>Heterolobosea</taxon>
        <taxon>Tetramitia</taxon>
        <taxon>Eutetramitia</taxon>
        <taxon>Vahlkampfiidae</taxon>
        <taxon>Naegleria</taxon>
    </lineage>
</organism>
<keyword evidence="3" id="KW-1185">Reference proteome</keyword>
<gene>
    <name evidence="2" type="ORF">FDP41_007678</name>
</gene>
<dbReference type="RefSeq" id="XP_044568476.1">
    <property type="nucleotide sequence ID" value="XM_044711448.1"/>
</dbReference>
<dbReference type="AlphaFoldDB" id="A0A6A5C017"/>
<feature type="region of interest" description="Disordered" evidence="1">
    <location>
        <begin position="1"/>
        <end position="55"/>
    </location>
</feature>
<feature type="compositionally biased region" description="Polar residues" evidence="1">
    <location>
        <begin position="40"/>
        <end position="50"/>
    </location>
</feature>
<evidence type="ECO:0000256" key="1">
    <source>
        <dbReference type="SAM" id="MobiDB-lite"/>
    </source>
</evidence>
<name>A0A6A5C017_NAEFO</name>
<evidence type="ECO:0000313" key="2">
    <source>
        <dbReference type="EMBL" id="KAF0983763.1"/>
    </source>
</evidence>
<dbReference type="VEuPathDB" id="AmoebaDB:FDP41_007678"/>